<dbReference type="RefSeq" id="WP_168696852.1">
    <property type="nucleotide sequence ID" value="NZ_CP051206.1"/>
</dbReference>
<keyword evidence="4 7" id="KW-0812">Transmembrane</keyword>
<dbReference type="SUPFAM" id="SSF103473">
    <property type="entry name" value="MFS general substrate transporter"/>
    <property type="match status" value="1"/>
</dbReference>
<organism evidence="9 10">
    <name type="scientific">Dolichospermum flos-aquae CCAP 1403/13F</name>
    <dbReference type="NCBI Taxonomy" id="315271"/>
    <lineage>
        <taxon>Bacteria</taxon>
        <taxon>Bacillati</taxon>
        <taxon>Cyanobacteriota</taxon>
        <taxon>Cyanophyceae</taxon>
        <taxon>Nostocales</taxon>
        <taxon>Aphanizomenonaceae</taxon>
        <taxon>Dolichospermum</taxon>
    </lineage>
</organism>
<feature type="transmembrane region" description="Helical" evidence="7">
    <location>
        <begin position="180"/>
        <end position="197"/>
    </location>
</feature>
<evidence type="ECO:0000256" key="1">
    <source>
        <dbReference type="ARBA" id="ARBA00004651"/>
    </source>
</evidence>
<sequence>MTDQHLSLVRTLVMSEMRVFVTIWLGQIISKIGSGLTSFAFDVWVYQQTGSITQFAFLTLAITLPAFCIAPIVGGIVDRWNRQWIMVISTICSSICVLTIGILFILGNLEIWHIYLAVAGKSIFTAFSGTAFRASIILMVPENKLGRASGFTQATDSIARLVCPALGGVVLGTLHLEGVIFVDFISFMLAIIPLLVVDIPKLPPTDDLLVDIQQTSFISGIQQGWNYLLTRPGILLLVLLRTLYNTTIGAALILVTPLLLTLTSPESLGFVMSLAGSGMVVGIIYLAIVGDHQENLVNLMFISILLGSCGLVIAGIRPSLILLTISGFFFSSGIPVINGCFQILLQRKIAPQIQGRIFSLNNMISMLFPPLIAIAIGPLADRVLEPLMDFDGPWSRGIGQVIGSGPGRGIGLLFILTGLITILFTLIVYQYEPLRKLETELPNEVDFSSVNSINHKVVDA</sequence>
<feature type="transmembrane region" description="Helical" evidence="7">
    <location>
        <begin position="267"/>
        <end position="289"/>
    </location>
</feature>
<feature type="domain" description="Major facilitator superfamily (MFS) profile" evidence="8">
    <location>
        <begin position="19"/>
        <end position="436"/>
    </location>
</feature>
<feature type="transmembrane region" description="Helical" evidence="7">
    <location>
        <begin position="410"/>
        <end position="429"/>
    </location>
</feature>
<evidence type="ECO:0000256" key="7">
    <source>
        <dbReference type="SAM" id="Phobius"/>
    </source>
</evidence>
<dbReference type="PROSITE" id="PS50850">
    <property type="entry name" value="MFS"/>
    <property type="match status" value="1"/>
</dbReference>
<dbReference type="PANTHER" id="PTHR43266">
    <property type="entry name" value="MACROLIDE-EFFLUX PROTEIN"/>
    <property type="match status" value="1"/>
</dbReference>
<feature type="transmembrane region" description="Helical" evidence="7">
    <location>
        <begin position="357"/>
        <end position="380"/>
    </location>
</feature>
<dbReference type="Gene3D" id="1.20.1250.20">
    <property type="entry name" value="MFS general substrate transporter like domains"/>
    <property type="match status" value="1"/>
</dbReference>
<dbReference type="CDD" id="cd06173">
    <property type="entry name" value="MFS_MefA_like"/>
    <property type="match status" value="1"/>
</dbReference>
<feature type="transmembrane region" description="Helical" evidence="7">
    <location>
        <begin position="320"/>
        <end position="345"/>
    </location>
</feature>
<accession>A0A6H2C2Y0</accession>
<protein>
    <submittedName>
        <fullName evidence="9">MFS transporter</fullName>
    </submittedName>
</protein>
<dbReference type="InterPro" id="IPR036259">
    <property type="entry name" value="MFS_trans_sf"/>
</dbReference>
<dbReference type="InterPro" id="IPR011701">
    <property type="entry name" value="MFS"/>
</dbReference>
<dbReference type="KEGG" id="dfs:HGD76_20445"/>
<name>A0A6H2C2Y0_DOLFA</name>
<evidence type="ECO:0000256" key="4">
    <source>
        <dbReference type="ARBA" id="ARBA00022692"/>
    </source>
</evidence>
<dbReference type="Proteomes" id="UP000502433">
    <property type="component" value="Chromosome"/>
</dbReference>
<feature type="transmembrane region" description="Helical" evidence="7">
    <location>
        <begin position="234"/>
        <end position="255"/>
    </location>
</feature>
<dbReference type="EMBL" id="CP051206">
    <property type="protein sequence ID" value="QJB46192.1"/>
    <property type="molecule type" value="Genomic_DNA"/>
</dbReference>
<keyword evidence="6 7" id="KW-0472">Membrane</keyword>
<evidence type="ECO:0000256" key="6">
    <source>
        <dbReference type="ARBA" id="ARBA00023136"/>
    </source>
</evidence>
<evidence type="ECO:0000256" key="3">
    <source>
        <dbReference type="ARBA" id="ARBA00022475"/>
    </source>
</evidence>
<dbReference type="InterPro" id="IPR020846">
    <property type="entry name" value="MFS_dom"/>
</dbReference>
<dbReference type="Pfam" id="PF07690">
    <property type="entry name" value="MFS_1"/>
    <property type="match status" value="1"/>
</dbReference>
<dbReference type="InterPro" id="IPR001958">
    <property type="entry name" value="Tet-R_TetA/multi-R_MdtG-like"/>
</dbReference>
<evidence type="ECO:0000313" key="9">
    <source>
        <dbReference type="EMBL" id="QJB46192.1"/>
    </source>
</evidence>
<proteinExistence type="predicted"/>
<feature type="transmembrane region" description="Helical" evidence="7">
    <location>
        <begin position="296"/>
        <end position="314"/>
    </location>
</feature>
<keyword evidence="5 7" id="KW-1133">Transmembrane helix</keyword>
<dbReference type="AlphaFoldDB" id="A0A6H2C2Y0"/>
<reference evidence="9 10" key="2">
    <citation type="submission" date="2020-04" db="EMBL/GenBank/DDBJ databases">
        <authorList>
            <person name="Fomenkov A."/>
            <person name="Anton B.P."/>
            <person name="Roberts R.J."/>
        </authorList>
    </citation>
    <scope>NUCLEOTIDE SEQUENCE [LARGE SCALE GENOMIC DNA]</scope>
    <source>
        <strain evidence="9 10">CCAP 1403/13f</strain>
    </source>
</reference>
<reference evidence="9 10" key="1">
    <citation type="submission" date="2020-04" db="EMBL/GenBank/DDBJ databases">
        <title>Genome-Wide Identification of 5-Methylcytosine Sites in Bacterial Genomes By High-Throughput Sequencing of MspJI Restriction Fragments.</title>
        <authorList>
            <person name="Wu V."/>
        </authorList>
    </citation>
    <scope>NUCLEOTIDE SEQUENCE [LARGE SCALE GENOMIC DNA]</scope>
    <source>
        <strain evidence="9 10">CCAP 1403/13f</strain>
    </source>
</reference>
<gene>
    <name evidence="9" type="ORF">HGD76_20445</name>
</gene>
<evidence type="ECO:0000256" key="2">
    <source>
        <dbReference type="ARBA" id="ARBA00022448"/>
    </source>
</evidence>
<evidence type="ECO:0000313" key="10">
    <source>
        <dbReference type="Proteomes" id="UP000502433"/>
    </source>
</evidence>
<dbReference type="PRINTS" id="PR01035">
    <property type="entry name" value="TCRTETA"/>
</dbReference>
<dbReference type="GO" id="GO:0022857">
    <property type="term" value="F:transmembrane transporter activity"/>
    <property type="evidence" value="ECO:0007669"/>
    <property type="project" value="InterPro"/>
</dbReference>
<feature type="transmembrane region" description="Helical" evidence="7">
    <location>
        <begin position="52"/>
        <end position="77"/>
    </location>
</feature>
<evidence type="ECO:0000256" key="5">
    <source>
        <dbReference type="ARBA" id="ARBA00022989"/>
    </source>
</evidence>
<feature type="transmembrane region" description="Helical" evidence="7">
    <location>
        <begin position="21"/>
        <end position="46"/>
    </location>
</feature>
<evidence type="ECO:0000259" key="8">
    <source>
        <dbReference type="PROSITE" id="PS50850"/>
    </source>
</evidence>
<feature type="transmembrane region" description="Helical" evidence="7">
    <location>
        <begin position="84"/>
        <end position="106"/>
    </location>
</feature>
<dbReference type="PANTHER" id="PTHR43266:SF2">
    <property type="entry name" value="MAJOR FACILITATOR SUPERFAMILY (MFS) PROFILE DOMAIN-CONTAINING PROTEIN"/>
    <property type="match status" value="1"/>
</dbReference>
<keyword evidence="2" id="KW-0813">Transport</keyword>
<dbReference type="GO" id="GO:0005886">
    <property type="term" value="C:plasma membrane"/>
    <property type="evidence" value="ECO:0007669"/>
    <property type="project" value="UniProtKB-SubCell"/>
</dbReference>
<comment type="subcellular location">
    <subcellularLocation>
        <location evidence="1">Cell membrane</location>
        <topology evidence="1">Multi-pass membrane protein</topology>
    </subcellularLocation>
</comment>
<keyword evidence="3" id="KW-1003">Cell membrane</keyword>